<protein>
    <recommendedName>
        <fullName evidence="4 12">4-hydroxy-tetrahydrodipicolinate synthase</fullName>
        <shortName evidence="12">HTPA synthase</shortName>
        <ecNumber evidence="4 12">4.3.3.7</ecNumber>
    </recommendedName>
</protein>
<dbReference type="OrthoDB" id="9782828at2"/>
<dbReference type="SMART" id="SM01130">
    <property type="entry name" value="DHDPS"/>
    <property type="match status" value="1"/>
</dbReference>
<dbReference type="SUPFAM" id="SSF51569">
    <property type="entry name" value="Aldolase"/>
    <property type="match status" value="1"/>
</dbReference>
<gene>
    <name evidence="12 16" type="primary">dapA</name>
    <name evidence="16" type="ORF">XM38_008960</name>
</gene>
<dbReference type="PROSITE" id="PS00666">
    <property type="entry name" value="DHDPS_2"/>
    <property type="match status" value="1"/>
</dbReference>
<dbReference type="KEGG" id="hhg:XM38_008960"/>
<keyword evidence="10 12" id="KW-0704">Schiff base</keyword>
<sequence>MTVFGRILTAMVTPFTAEGAVSYSTAEALASHLVAHGSDALVVCGTTGESPTLTWDEEYQLFRAVQQAVAGKAMVIAGTGSNSTHEAIEATRKAAALGLDGSLQVVPYYNKPPQEGLYRHFCAIAQAVPDLPLMLYNIPGRTSCNLAVDTVARLAEIPNIVAIKEASGSLDHVSQIRRSTPEAFALYSGDDSLTLPLLAVGGSGVVSVASHLVGDQLQQMVQAFTAGQIKGATQIHLQLLPLFRVLFATTNPIPVKAALAIQGWQVGTVRSPLSPPTKEIEQAIKAVLDELAHQSEIS</sequence>
<dbReference type="RefSeq" id="WP_080809406.1">
    <property type="nucleotide sequence ID" value="NZ_CP021983.2"/>
</dbReference>
<feature type="active site" description="Schiff-base intermediate with substrate" evidence="12 14">
    <location>
        <position position="164"/>
    </location>
</feature>
<evidence type="ECO:0000256" key="8">
    <source>
        <dbReference type="ARBA" id="ARBA00023154"/>
    </source>
</evidence>
<keyword evidence="6 12" id="KW-0028">Amino-acid biosynthesis</keyword>
<comment type="pathway">
    <text evidence="2 12">Amino-acid biosynthesis; L-lysine biosynthesis via DAP pathway; (S)-tetrahydrodipicolinate from L-aspartate: step 3/4.</text>
</comment>
<evidence type="ECO:0000256" key="2">
    <source>
        <dbReference type="ARBA" id="ARBA00005120"/>
    </source>
</evidence>
<evidence type="ECO:0000256" key="12">
    <source>
        <dbReference type="HAMAP-Rule" id="MF_00418"/>
    </source>
</evidence>
<keyword evidence="5 12" id="KW-0963">Cytoplasm</keyword>
<evidence type="ECO:0000256" key="7">
    <source>
        <dbReference type="ARBA" id="ARBA00022915"/>
    </source>
</evidence>
<feature type="site" description="Part of a proton relay during catalysis" evidence="12">
    <location>
        <position position="109"/>
    </location>
</feature>
<evidence type="ECO:0000256" key="10">
    <source>
        <dbReference type="ARBA" id="ARBA00023270"/>
    </source>
</evidence>
<comment type="caution">
    <text evidence="12">Was originally thought to be a dihydrodipicolinate synthase (DHDPS), catalyzing the condensation of (S)-aspartate-beta-semialdehyde [(S)-ASA] and pyruvate to dihydrodipicolinate (DHDP). However, it was shown in E.coli that the product of the enzymatic reaction is not dihydrodipicolinate but in fact (4S)-4-hydroxy-2,3,4,5-tetrahydro-(2S)-dipicolinic acid (HTPA), and that the consecutive dehydration reaction leading to DHDP is not spontaneous but catalyzed by DapB.</text>
</comment>
<dbReference type="GO" id="GO:0005829">
    <property type="term" value="C:cytosol"/>
    <property type="evidence" value="ECO:0007669"/>
    <property type="project" value="TreeGrafter"/>
</dbReference>
<evidence type="ECO:0000256" key="1">
    <source>
        <dbReference type="ARBA" id="ARBA00003294"/>
    </source>
</evidence>
<evidence type="ECO:0000256" key="4">
    <source>
        <dbReference type="ARBA" id="ARBA00012086"/>
    </source>
</evidence>
<dbReference type="AlphaFoldDB" id="A0A1Z3HI45"/>
<dbReference type="GO" id="GO:0019877">
    <property type="term" value="P:diaminopimelate biosynthetic process"/>
    <property type="evidence" value="ECO:0007669"/>
    <property type="project" value="UniProtKB-UniRule"/>
</dbReference>
<evidence type="ECO:0000256" key="15">
    <source>
        <dbReference type="PIRSR" id="PIRSR001365-2"/>
    </source>
</evidence>
<comment type="subcellular location">
    <subcellularLocation>
        <location evidence="12">Cytoplasm</location>
    </subcellularLocation>
</comment>
<dbReference type="Pfam" id="PF00701">
    <property type="entry name" value="DHDPS"/>
    <property type="match status" value="1"/>
</dbReference>
<keyword evidence="9 12" id="KW-0456">Lyase</keyword>
<dbReference type="Proteomes" id="UP000191901">
    <property type="component" value="Chromosome"/>
</dbReference>
<comment type="similarity">
    <text evidence="3 12 13">Belongs to the DapA family.</text>
</comment>
<accession>A0A1Z3HI45</accession>
<feature type="active site" description="Proton donor/acceptor" evidence="12 14">
    <location>
        <position position="136"/>
    </location>
</feature>
<feature type="binding site" evidence="12 15">
    <location>
        <position position="206"/>
    </location>
    <ligand>
        <name>pyruvate</name>
        <dbReference type="ChEBI" id="CHEBI:15361"/>
    </ligand>
</feature>
<proteinExistence type="inferred from homology"/>
<comment type="function">
    <text evidence="1 12">Catalyzes the condensation of (S)-aspartate-beta-semialdehyde [(S)-ASA] and pyruvate to 4-hydroxy-tetrahydrodipicolinate (HTPA).</text>
</comment>
<dbReference type="CDD" id="cd00950">
    <property type="entry name" value="DHDPS"/>
    <property type="match status" value="1"/>
</dbReference>
<evidence type="ECO:0000256" key="14">
    <source>
        <dbReference type="PIRSR" id="PIRSR001365-1"/>
    </source>
</evidence>
<dbReference type="PANTHER" id="PTHR12128">
    <property type="entry name" value="DIHYDRODIPICOLINATE SYNTHASE"/>
    <property type="match status" value="1"/>
</dbReference>
<evidence type="ECO:0000256" key="11">
    <source>
        <dbReference type="ARBA" id="ARBA00047836"/>
    </source>
</evidence>
<dbReference type="PRINTS" id="PR00146">
    <property type="entry name" value="DHPICSNTHASE"/>
</dbReference>
<keyword evidence="17" id="KW-1185">Reference proteome</keyword>
<dbReference type="GO" id="GO:0009089">
    <property type="term" value="P:lysine biosynthetic process via diaminopimelate"/>
    <property type="evidence" value="ECO:0007669"/>
    <property type="project" value="UniProtKB-UniRule"/>
</dbReference>
<evidence type="ECO:0000256" key="3">
    <source>
        <dbReference type="ARBA" id="ARBA00007592"/>
    </source>
</evidence>
<dbReference type="HAMAP" id="MF_00418">
    <property type="entry name" value="DapA"/>
    <property type="match status" value="1"/>
</dbReference>
<evidence type="ECO:0000313" key="17">
    <source>
        <dbReference type="Proteomes" id="UP000191901"/>
    </source>
</evidence>
<dbReference type="PANTHER" id="PTHR12128:SF66">
    <property type="entry name" value="4-HYDROXY-2-OXOGLUTARATE ALDOLASE, MITOCHONDRIAL"/>
    <property type="match status" value="1"/>
</dbReference>
<dbReference type="InterPro" id="IPR013785">
    <property type="entry name" value="Aldolase_TIM"/>
</dbReference>
<dbReference type="EC" id="4.3.3.7" evidence="4 12"/>
<dbReference type="GO" id="GO:0008840">
    <property type="term" value="F:4-hydroxy-tetrahydrodipicolinate synthase activity"/>
    <property type="evidence" value="ECO:0007669"/>
    <property type="project" value="UniProtKB-UniRule"/>
</dbReference>
<keyword evidence="8 12" id="KW-0457">Lysine biosynthesis</keyword>
<evidence type="ECO:0000256" key="9">
    <source>
        <dbReference type="ARBA" id="ARBA00023239"/>
    </source>
</evidence>
<dbReference type="UniPathway" id="UPA00034">
    <property type="reaction ID" value="UER00017"/>
</dbReference>
<dbReference type="InterPro" id="IPR002220">
    <property type="entry name" value="DapA-like"/>
</dbReference>
<dbReference type="InterPro" id="IPR020625">
    <property type="entry name" value="Schiff_base-form_aldolases_AS"/>
</dbReference>
<dbReference type="PROSITE" id="PS00665">
    <property type="entry name" value="DHDPS_1"/>
    <property type="match status" value="1"/>
</dbReference>
<keyword evidence="7 12" id="KW-0220">Diaminopimelate biosynthesis</keyword>
<reference evidence="16 17" key="1">
    <citation type="journal article" date="2016" name="Biochim. Biophys. Acta">
        <title>Characterization of red-shifted phycobilisomes isolated from the chlorophyll f-containing cyanobacterium Halomicronema hongdechloris.</title>
        <authorList>
            <person name="Li Y."/>
            <person name="Lin Y."/>
            <person name="Garvey C.J."/>
            <person name="Birch D."/>
            <person name="Corkery R.W."/>
            <person name="Loughlin P.C."/>
            <person name="Scheer H."/>
            <person name="Willows R.D."/>
            <person name="Chen M."/>
        </authorList>
    </citation>
    <scope>NUCLEOTIDE SEQUENCE [LARGE SCALE GENOMIC DNA]</scope>
    <source>
        <strain evidence="16 17">C2206</strain>
    </source>
</reference>
<comment type="catalytic activity">
    <reaction evidence="11 12">
        <text>L-aspartate 4-semialdehyde + pyruvate = (2S,4S)-4-hydroxy-2,3,4,5-tetrahydrodipicolinate + H2O + H(+)</text>
        <dbReference type="Rhea" id="RHEA:34171"/>
        <dbReference type="ChEBI" id="CHEBI:15361"/>
        <dbReference type="ChEBI" id="CHEBI:15377"/>
        <dbReference type="ChEBI" id="CHEBI:15378"/>
        <dbReference type="ChEBI" id="CHEBI:67139"/>
        <dbReference type="ChEBI" id="CHEBI:537519"/>
        <dbReference type="EC" id="4.3.3.7"/>
    </reaction>
</comment>
<evidence type="ECO:0000256" key="6">
    <source>
        <dbReference type="ARBA" id="ARBA00022605"/>
    </source>
</evidence>
<evidence type="ECO:0000313" key="16">
    <source>
        <dbReference type="EMBL" id="ASC69966.1"/>
    </source>
</evidence>
<dbReference type="PIRSF" id="PIRSF001365">
    <property type="entry name" value="DHDPS"/>
    <property type="match status" value="1"/>
</dbReference>
<dbReference type="NCBIfam" id="TIGR00674">
    <property type="entry name" value="dapA"/>
    <property type="match status" value="1"/>
</dbReference>
<dbReference type="STRING" id="1641165.XM38_11905"/>
<evidence type="ECO:0000256" key="5">
    <source>
        <dbReference type="ARBA" id="ARBA00022490"/>
    </source>
</evidence>
<organism evidence="16 17">
    <name type="scientific">Halomicronema hongdechloris C2206</name>
    <dbReference type="NCBI Taxonomy" id="1641165"/>
    <lineage>
        <taxon>Bacteria</taxon>
        <taxon>Bacillati</taxon>
        <taxon>Cyanobacteriota</taxon>
        <taxon>Cyanophyceae</taxon>
        <taxon>Nodosilineales</taxon>
        <taxon>Nodosilineaceae</taxon>
        <taxon>Halomicronema</taxon>
    </lineage>
</organism>
<dbReference type="InterPro" id="IPR020624">
    <property type="entry name" value="Schiff_base-form_aldolases_CS"/>
</dbReference>
<feature type="site" description="Part of a proton relay during catalysis" evidence="12">
    <location>
        <position position="46"/>
    </location>
</feature>
<dbReference type="EMBL" id="CP021983">
    <property type="protein sequence ID" value="ASC69966.1"/>
    <property type="molecule type" value="Genomic_DNA"/>
</dbReference>
<feature type="binding site" evidence="12 15">
    <location>
        <position position="47"/>
    </location>
    <ligand>
        <name>pyruvate</name>
        <dbReference type="ChEBI" id="CHEBI:15361"/>
    </ligand>
</feature>
<name>A0A1Z3HI45_9CYAN</name>
<evidence type="ECO:0000256" key="13">
    <source>
        <dbReference type="PIRNR" id="PIRNR001365"/>
    </source>
</evidence>
<comment type="subunit">
    <text evidence="12">Homotetramer; dimer of dimers.</text>
</comment>
<dbReference type="Gene3D" id="3.20.20.70">
    <property type="entry name" value="Aldolase class I"/>
    <property type="match status" value="1"/>
</dbReference>
<dbReference type="InterPro" id="IPR005263">
    <property type="entry name" value="DapA"/>
</dbReference>